<dbReference type="InParanoid" id="D6RR02"/>
<evidence type="ECO:0000313" key="3">
    <source>
        <dbReference type="Proteomes" id="UP000001861"/>
    </source>
</evidence>
<feature type="compositionally biased region" description="Basic and acidic residues" evidence="1">
    <location>
        <begin position="7"/>
        <end position="31"/>
    </location>
</feature>
<dbReference type="GeneID" id="9380175"/>
<dbReference type="AlphaFoldDB" id="D6RR02"/>
<dbReference type="RefSeq" id="XP_002910079.1">
    <property type="nucleotide sequence ID" value="XM_002910033.1"/>
</dbReference>
<proteinExistence type="predicted"/>
<sequence length="74" mass="8338">MVASEEAGEKLMEREERSGTTRELSTDKGADRGCTMDIGRRGFSEGKEVKGRSPCQREGRIKFLELSVCIIGWW</sequence>
<gene>
    <name evidence="2" type="ORF">CC1G_15799</name>
</gene>
<feature type="region of interest" description="Disordered" evidence="1">
    <location>
        <begin position="1"/>
        <end position="39"/>
    </location>
</feature>
<organism evidence="2 3">
    <name type="scientific">Coprinopsis cinerea (strain Okayama-7 / 130 / ATCC MYA-4618 / FGSC 9003)</name>
    <name type="common">Inky cap fungus</name>
    <name type="synonym">Hormographiella aspergillata</name>
    <dbReference type="NCBI Taxonomy" id="240176"/>
    <lineage>
        <taxon>Eukaryota</taxon>
        <taxon>Fungi</taxon>
        <taxon>Dikarya</taxon>
        <taxon>Basidiomycota</taxon>
        <taxon>Agaricomycotina</taxon>
        <taxon>Agaricomycetes</taxon>
        <taxon>Agaricomycetidae</taxon>
        <taxon>Agaricales</taxon>
        <taxon>Agaricineae</taxon>
        <taxon>Psathyrellaceae</taxon>
        <taxon>Coprinopsis</taxon>
    </lineage>
</organism>
<dbReference type="EMBL" id="AACS02000013">
    <property type="protein sequence ID" value="EFI26585.1"/>
    <property type="molecule type" value="Genomic_DNA"/>
</dbReference>
<dbReference type="VEuPathDB" id="FungiDB:CC1G_15799"/>
<comment type="caution">
    <text evidence="2">The sequence shown here is derived from an EMBL/GenBank/DDBJ whole genome shotgun (WGS) entry which is preliminary data.</text>
</comment>
<dbReference type="Proteomes" id="UP000001861">
    <property type="component" value="Unassembled WGS sequence"/>
</dbReference>
<keyword evidence="3" id="KW-1185">Reference proteome</keyword>
<evidence type="ECO:0000313" key="2">
    <source>
        <dbReference type="EMBL" id="EFI26585.1"/>
    </source>
</evidence>
<evidence type="ECO:0000256" key="1">
    <source>
        <dbReference type="SAM" id="MobiDB-lite"/>
    </source>
</evidence>
<dbReference type="KEGG" id="cci:CC1G_15799"/>
<reference evidence="2 3" key="1">
    <citation type="journal article" date="2010" name="Proc. Natl. Acad. Sci. U.S.A.">
        <title>Insights into evolution of multicellular fungi from the assembled chromosomes of the mushroom Coprinopsis cinerea (Coprinus cinereus).</title>
        <authorList>
            <person name="Stajich J.E."/>
            <person name="Wilke S.K."/>
            <person name="Ahren D."/>
            <person name="Au C.H."/>
            <person name="Birren B.W."/>
            <person name="Borodovsky M."/>
            <person name="Burns C."/>
            <person name="Canback B."/>
            <person name="Casselton L.A."/>
            <person name="Cheng C.K."/>
            <person name="Deng J."/>
            <person name="Dietrich F.S."/>
            <person name="Fargo D.C."/>
            <person name="Farman M.L."/>
            <person name="Gathman A.C."/>
            <person name="Goldberg J."/>
            <person name="Guigo R."/>
            <person name="Hoegger P.J."/>
            <person name="Hooker J.B."/>
            <person name="Huggins A."/>
            <person name="James T.Y."/>
            <person name="Kamada T."/>
            <person name="Kilaru S."/>
            <person name="Kodira C."/>
            <person name="Kues U."/>
            <person name="Kupfer D."/>
            <person name="Kwan H.S."/>
            <person name="Lomsadze A."/>
            <person name="Li W."/>
            <person name="Lilly W.W."/>
            <person name="Ma L.J."/>
            <person name="Mackey A.J."/>
            <person name="Manning G."/>
            <person name="Martin F."/>
            <person name="Muraguchi H."/>
            <person name="Natvig D.O."/>
            <person name="Palmerini H."/>
            <person name="Ramesh M.A."/>
            <person name="Rehmeyer C.J."/>
            <person name="Roe B.A."/>
            <person name="Shenoy N."/>
            <person name="Stanke M."/>
            <person name="Ter-Hovhannisyan V."/>
            <person name="Tunlid A."/>
            <person name="Velagapudi R."/>
            <person name="Vision T.J."/>
            <person name="Zeng Q."/>
            <person name="Zolan M.E."/>
            <person name="Pukkila P.J."/>
        </authorList>
    </citation>
    <scope>NUCLEOTIDE SEQUENCE [LARGE SCALE GENOMIC DNA]</scope>
    <source>
        <strain evidence="3">Okayama-7 / 130 / ATCC MYA-4618 / FGSC 9003</strain>
    </source>
</reference>
<accession>D6RR02</accession>
<protein>
    <submittedName>
        <fullName evidence="2">Uncharacterized protein</fullName>
    </submittedName>
</protein>
<dbReference type="HOGENOM" id="CLU_2687742_0_0_1"/>
<name>D6RR02_COPC7</name>